<dbReference type="GO" id="GO:0004527">
    <property type="term" value="F:exonuclease activity"/>
    <property type="evidence" value="ECO:0007669"/>
    <property type="project" value="UniProtKB-KW"/>
</dbReference>
<evidence type="ECO:0000313" key="12">
    <source>
        <dbReference type="EMBL" id="CUU07886.1"/>
    </source>
</evidence>
<dbReference type="Proteomes" id="UP000182011">
    <property type="component" value="Unassembled WGS sequence"/>
</dbReference>
<organism evidence="12 13">
    <name type="scientific">Candidatus Kryptonium thompsonii</name>
    <dbReference type="NCBI Taxonomy" id="1633631"/>
    <lineage>
        <taxon>Bacteria</taxon>
        <taxon>Pseudomonadati</taxon>
        <taxon>Candidatus Kryptoniota</taxon>
        <taxon>Candidatus Kryptonium</taxon>
    </lineage>
</organism>
<dbReference type="EMBL" id="CZVI01000006">
    <property type="protein sequence ID" value="CUS83366.1"/>
    <property type="molecule type" value="Genomic_DNA"/>
</dbReference>
<dbReference type="AlphaFoldDB" id="A0A0P1MHD5"/>
<keyword evidence="4 9" id="KW-0269">Exonuclease</keyword>
<keyword evidence="7 9" id="KW-0051">Antiviral defense</keyword>
<evidence type="ECO:0000256" key="7">
    <source>
        <dbReference type="ARBA" id="ARBA00023118"/>
    </source>
</evidence>
<evidence type="ECO:0000313" key="13">
    <source>
        <dbReference type="Proteomes" id="UP000182011"/>
    </source>
</evidence>
<gene>
    <name evidence="12" type="ORF">JGI4_01932</name>
    <name evidence="11" type="ORF">JGI8_00698</name>
</gene>
<sequence>MIFENPRITGVMVNYYFHCKRQLWLFANQITMEHSSELVLIGKILSDAFYKNRDRDINIDNMIMIDWFDFDGGIVHEVKKSDSFEEGHIWQVKYYIYYLKKKGMNAKGKINYPKLRREIYVELGVGDEEKIVELLNEIVEIVRGEIPPVKTNRVECKGCSYFEFCWS</sequence>
<dbReference type="NCBIfam" id="TIGR00372">
    <property type="entry name" value="cas4"/>
    <property type="match status" value="1"/>
</dbReference>
<evidence type="ECO:0000313" key="11">
    <source>
        <dbReference type="EMBL" id="CUS83366.1"/>
    </source>
</evidence>
<dbReference type="InterPro" id="IPR022765">
    <property type="entry name" value="Dna2/Cas4_DUF83"/>
</dbReference>
<evidence type="ECO:0000256" key="8">
    <source>
        <dbReference type="ARBA" id="ARBA00023211"/>
    </source>
</evidence>
<dbReference type="Gene3D" id="3.90.320.10">
    <property type="match status" value="1"/>
</dbReference>
<accession>A0A0P1N0D5</accession>
<dbReference type="Pfam" id="PF01930">
    <property type="entry name" value="Cas_Cas4"/>
    <property type="match status" value="1"/>
</dbReference>
<comment type="cofactor">
    <cofactor evidence="9">
        <name>iron-sulfur cluster</name>
        <dbReference type="ChEBI" id="CHEBI:30408"/>
    </cofactor>
</comment>
<evidence type="ECO:0000256" key="1">
    <source>
        <dbReference type="ARBA" id="ARBA00022722"/>
    </source>
</evidence>
<dbReference type="STRING" id="1633631.GCA_001442925_01927"/>
<dbReference type="Proteomes" id="UP000182200">
    <property type="component" value="Unassembled WGS sequence"/>
</dbReference>
<evidence type="ECO:0000259" key="10">
    <source>
        <dbReference type="Pfam" id="PF01930"/>
    </source>
</evidence>
<dbReference type="GO" id="GO:0051536">
    <property type="term" value="F:iron-sulfur cluster binding"/>
    <property type="evidence" value="ECO:0007669"/>
    <property type="project" value="UniProtKB-KW"/>
</dbReference>
<evidence type="ECO:0000256" key="6">
    <source>
        <dbReference type="ARBA" id="ARBA00023014"/>
    </source>
</evidence>
<accession>A0A0P1MHD5</accession>
<keyword evidence="14" id="KW-1185">Reference proteome</keyword>
<accession>A0A0P1P9U4</accession>
<dbReference type="GO" id="GO:0051607">
    <property type="term" value="P:defense response to virus"/>
    <property type="evidence" value="ECO:0007669"/>
    <property type="project" value="UniProtKB-KW"/>
</dbReference>
<evidence type="ECO:0000256" key="2">
    <source>
        <dbReference type="ARBA" id="ARBA00022723"/>
    </source>
</evidence>
<reference evidence="11 14" key="2">
    <citation type="submission" date="2015-11" db="EMBL/GenBank/DDBJ databases">
        <authorList>
            <person name="Varghese N."/>
        </authorList>
    </citation>
    <scope>NUCLEOTIDE SEQUENCE [LARGE SCALE GENOMIC DNA]</scope>
    <source>
        <strain evidence="11 14">JGI-8</strain>
    </source>
</reference>
<evidence type="ECO:0000256" key="5">
    <source>
        <dbReference type="ARBA" id="ARBA00023004"/>
    </source>
</evidence>
<dbReference type="GO" id="GO:0046872">
    <property type="term" value="F:metal ion binding"/>
    <property type="evidence" value="ECO:0007669"/>
    <property type="project" value="UniProtKB-KW"/>
</dbReference>
<dbReference type="InterPro" id="IPR011604">
    <property type="entry name" value="PDDEXK-like_dom_sf"/>
</dbReference>
<dbReference type="PANTHER" id="PTHR37168">
    <property type="entry name" value="CRISPR-ASSOCIATED EXONUCLEASE CAS4"/>
    <property type="match status" value="1"/>
</dbReference>
<keyword evidence="8 9" id="KW-0464">Manganese</keyword>
<keyword evidence="6 9" id="KW-0411">Iron-sulfur</keyword>
<dbReference type="EC" id="3.1.12.1" evidence="9"/>
<accession>A0A0P1MXQ1</accession>
<evidence type="ECO:0000256" key="3">
    <source>
        <dbReference type="ARBA" id="ARBA00022801"/>
    </source>
</evidence>
<keyword evidence="1 9" id="KW-0540">Nuclease</keyword>
<evidence type="ECO:0000256" key="4">
    <source>
        <dbReference type="ARBA" id="ARBA00022839"/>
    </source>
</evidence>
<proteinExistence type="inferred from homology"/>
<dbReference type="RefSeq" id="WP_075427541.1">
    <property type="nucleotide sequence ID" value="NZ_CZVX01000013.1"/>
</dbReference>
<accession>A0A0P1LN69</accession>
<accession>A0A0S4N9K5</accession>
<comment type="similarity">
    <text evidence="9">Belongs to the CRISPR-associated exonuclease Cas4 family.</text>
</comment>
<accession>A0A0P1LLZ2</accession>
<protein>
    <recommendedName>
        <fullName evidence="9">CRISPR-associated exonuclease Cas4</fullName>
        <ecNumber evidence="9">3.1.12.1</ecNumber>
    </recommendedName>
</protein>
<reference evidence="12 13" key="1">
    <citation type="submission" date="2015-11" db="EMBL/GenBank/DDBJ databases">
        <authorList>
            <person name="Zhang Y."/>
            <person name="Guo Z."/>
        </authorList>
    </citation>
    <scope>NUCLEOTIDE SEQUENCE [LARGE SCALE GENOMIC DNA]</scope>
    <source>
        <strain evidence="12">JGI-4</strain>
    </source>
</reference>
<dbReference type="PANTHER" id="PTHR37168:SF1">
    <property type="entry name" value="CRISPR-ASSOCIATED EXONUCLEASE CAS4"/>
    <property type="match status" value="1"/>
</dbReference>
<dbReference type="InterPro" id="IPR013343">
    <property type="entry name" value="CRISPR-assoc_prot_Cas4"/>
</dbReference>
<name>A0A0P1MHD5_9BACT</name>
<comment type="cofactor">
    <cofactor evidence="9">
        <name>Mg(2+)</name>
        <dbReference type="ChEBI" id="CHEBI:18420"/>
    </cofactor>
    <cofactor evidence="9">
        <name>Mn(2+)</name>
        <dbReference type="ChEBI" id="CHEBI:29035"/>
    </cofactor>
    <text evidence="9">Mg(2+) or Mn(2+) required for ssDNA cleavage activity.</text>
</comment>
<evidence type="ECO:0000256" key="9">
    <source>
        <dbReference type="RuleBase" id="RU365022"/>
    </source>
</evidence>
<keyword evidence="5 9" id="KW-0408">Iron</keyword>
<dbReference type="EMBL" id="FAOP01000007">
    <property type="protein sequence ID" value="CUU07886.1"/>
    <property type="molecule type" value="Genomic_DNA"/>
</dbReference>
<evidence type="ECO:0000313" key="14">
    <source>
        <dbReference type="Proteomes" id="UP000182200"/>
    </source>
</evidence>
<keyword evidence="2 9" id="KW-0479">Metal-binding</keyword>
<feature type="domain" description="DUF83" evidence="10">
    <location>
        <begin position="9"/>
        <end position="167"/>
    </location>
</feature>
<comment type="function">
    <text evidence="9">CRISPR (clustered regularly interspaced short palindromic repeat) is an adaptive immune system that provides protection against mobile genetic elements (viruses, transposable elements and conjugative plasmids). CRISPR clusters contain sequences complementary to antecedent mobile elements and target invading nucleic acids. CRISPR clusters are transcribed and processed into CRISPR RNA (crRNA).</text>
</comment>
<keyword evidence="3 9" id="KW-0378">Hydrolase</keyword>